<dbReference type="SMART" id="SM00342">
    <property type="entry name" value="HTH_ARAC"/>
    <property type="match status" value="1"/>
</dbReference>
<dbReference type="InterPro" id="IPR014710">
    <property type="entry name" value="RmlC-like_jellyroll"/>
</dbReference>
<dbReference type="PROSITE" id="PS00041">
    <property type="entry name" value="HTH_ARAC_FAMILY_1"/>
    <property type="match status" value="1"/>
</dbReference>
<dbReference type="PANTHER" id="PTHR43280:SF2">
    <property type="entry name" value="HTH-TYPE TRANSCRIPTIONAL REGULATOR EXSA"/>
    <property type="match status" value="1"/>
</dbReference>
<protein>
    <submittedName>
        <fullName evidence="5">AraC family transcriptional regulator</fullName>
    </submittedName>
</protein>
<dbReference type="PANTHER" id="PTHR43280">
    <property type="entry name" value="ARAC-FAMILY TRANSCRIPTIONAL REGULATOR"/>
    <property type="match status" value="1"/>
</dbReference>
<dbReference type="GO" id="GO:0043565">
    <property type="term" value="F:sequence-specific DNA binding"/>
    <property type="evidence" value="ECO:0007669"/>
    <property type="project" value="InterPro"/>
</dbReference>
<keyword evidence="2" id="KW-0238">DNA-binding</keyword>
<dbReference type="InterPro" id="IPR018062">
    <property type="entry name" value="HTH_AraC-typ_CS"/>
</dbReference>
<dbReference type="InterPro" id="IPR018060">
    <property type="entry name" value="HTH_AraC"/>
</dbReference>
<keyword evidence="3" id="KW-0804">Transcription</keyword>
<dbReference type="InterPro" id="IPR020449">
    <property type="entry name" value="Tscrpt_reg_AraC-type_HTH"/>
</dbReference>
<dbReference type="SUPFAM" id="SSF46689">
    <property type="entry name" value="Homeodomain-like"/>
    <property type="match status" value="2"/>
</dbReference>
<dbReference type="PROSITE" id="PS01124">
    <property type="entry name" value="HTH_ARAC_FAMILY_2"/>
    <property type="match status" value="1"/>
</dbReference>
<evidence type="ECO:0000259" key="4">
    <source>
        <dbReference type="PROSITE" id="PS01124"/>
    </source>
</evidence>
<evidence type="ECO:0000313" key="5">
    <source>
        <dbReference type="EMBL" id="MST75893.1"/>
    </source>
</evidence>
<dbReference type="InterPro" id="IPR003313">
    <property type="entry name" value="AraC-bd"/>
</dbReference>
<dbReference type="EMBL" id="VUNI01000029">
    <property type="protein sequence ID" value="MST75893.1"/>
    <property type="molecule type" value="Genomic_DNA"/>
</dbReference>
<dbReference type="Gene3D" id="2.60.120.10">
    <property type="entry name" value="Jelly Rolls"/>
    <property type="match status" value="1"/>
</dbReference>
<feature type="domain" description="HTH araC/xylS-type" evidence="4">
    <location>
        <begin position="192"/>
        <end position="290"/>
    </location>
</feature>
<name>A0A6L5YTM0_9FIRM</name>
<evidence type="ECO:0000256" key="1">
    <source>
        <dbReference type="ARBA" id="ARBA00023015"/>
    </source>
</evidence>
<reference evidence="5 6" key="1">
    <citation type="submission" date="2019-08" db="EMBL/GenBank/DDBJ databases">
        <title>In-depth cultivation of the pig gut microbiome towards novel bacterial diversity and tailored functional studies.</title>
        <authorList>
            <person name="Wylensek D."/>
            <person name="Hitch T.C.A."/>
            <person name="Clavel T."/>
        </authorList>
    </citation>
    <scope>NUCLEOTIDE SEQUENCE [LARGE SCALE GENOMIC DNA]</scope>
    <source>
        <strain evidence="5 6">MUC/MUC-530-WT-4D</strain>
    </source>
</reference>
<organism evidence="5 6">
    <name type="scientific">Roseburia porci</name>
    <dbReference type="NCBI Taxonomy" id="2605790"/>
    <lineage>
        <taxon>Bacteria</taxon>
        <taxon>Bacillati</taxon>
        <taxon>Bacillota</taxon>
        <taxon>Clostridia</taxon>
        <taxon>Lachnospirales</taxon>
        <taxon>Lachnospiraceae</taxon>
        <taxon>Roseburia</taxon>
    </lineage>
</organism>
<dbReference type="RefSeq" id="WP_154430862.1">
    <property type="nucleotide sequence ID" value="NZ_VUNI01000029.1"/>
</dbReference>
<dbReference type="SUPFAM" id="SSF51215">
    <property type="entry name" value="Regulatory protein AraC"/>
    <property type="match status" value="1"/>
</dbReference>
<proteinExistence type="predicted"/>
<comment type="caution">
    <text evidence="5">The sequence shown here is derived from an EMBL/GenBank/DDBJ whole genome shotgun (WGS) entry which is preliminary data.</text>
</comment>
<dbReference type="Gene3D" id="1.10.10.60">
    <property type="entry name" value="Homeodomain-like"/>
    <property type="match status" value="2"/>
</dbReference>
<keyword evidence="1" id="KW-0805">Transcription regulation</keyword>
<accession>A0A6L5YTM0</accession>
<dbReference type="GO" id="GO:0003700">
    <property type="term" value="F:DNA-binding transcription factor activity"/>
    <property type="evidence" value="ECO:0007669"/>
    <property type="project" value="InterPro"/>
</dbReference>
<dbReference type="Proteomes" id="UP000474024">
    <property type="component" value="Unassembled WGS sequence"/>
</dbReference>
<dbReference type="CDD" id="cd02208">
    <property type="entry name" value="cupin_RmlC-like"/>
    <property type="match status" value="1"/>
</dbReference>
<dbReference type="InterPro" id="IPR009057">
    <property type="entry name" value="Homeodomain-like_sf"/>
</dbReference>
<evidence type="ECO:0000313" key="6">
    <source>
        <dbReference type="Proteomes" id="UP000474024"/>
    </source>
</evidence>
<gene>
    <name evidence="5" type="ORF">FYJ75_12990</name>
</gene>
<evidence type="ECO:0000256" key="2">
    <source>
        <dbReference type="ARBA" id="ARBA00023125"/>
    </source>
</evidence>
<evidence type="ECO:0000256" key="3">
    <source>
        <dbReference type="ARBA" id="ARBA00023163"/>
    </source>
</evidence>
<dbReference type="Pfam" id="PF12833">
    <property type="entry name" value="HTH_18"/>
    <property type="match status" value="1"/>
</dbReference>
<sequence>MNILEYENYHETKTHGDIVFPYNTYLCSIPLDFPRVPLHWHDDIELIYIKKGSGQVTVDFRQYKVSGNTIVLILPGQLHSIEQLEDCSMEYENIIFHPNMFLTKKADTCSTDFLFPLLDGKITVPTIFTPVYPYYEDIAAPIDACDEICKTKPQGYELYIKSQLYQFFFVLDNRCRNLVQPKKSNKSLDKIKIVLKYIENNYMDKIPIADIAEVAGFSESHFMRYFKETMGTSFVDYLKEYRLTMASRLLVASDSAILDIAAEVGFENLSYFNRAFKQKYQMTPSAFRRENVRA</sequence>
<dbReference type="Pfam" id="PF02311">
    <property type="entry name" value="AraC_binding"/>
    <property type="match status" value="1"/>
</dbReference>
<dbReference type="InterPro" id="IPR037923">
    <property type="entry name" value="HTH-like"/>
</dbReference>
<keyword evidence="6" id="KW-1185">Reference proteome</keyword>
<dbReference type="PRINTS" id="PR00032">
    <property type="entry name" value="HTHARAC"/>
</dbReference>
<dbReference type="AlphaFoldDB" id="A0A6L5YTM0"/>